<gene>
    <name evidence="2" type="ORF">GYA55_07750</name>
</gene>
<keyword evidence="1" id="KW-0472">Membrane</keyword>
<sequence>MTLRIITLVNFGLLLLAHILSYREPGIGATIRGVVALFDVFILVRILMEGEYTETSLGEDREVLRSEEPMRYWMGVAWILLLALLCGGAQVFWRN</sequence>
<evidence type="ECO:0000313" key="3">
    <source>
        <dbReference type="Proteomes" id="UP000524246"/>
    </source>
</evidence>
<proteinExistence type="predicted"/>
<accession>A0A7X9FRL8</accession>
<dbReference type="EMBL" id="JAAZON010000340">
    <property type="protein sequence ID" value="NMC63047.1"/>
    <property type="molecule type" value="Genomic_DNA"/>
</dbReference>
<organism evidence="2 3">
    <name type="scientific">SAR324 cluster bacterium</name>
    <dbReference type="NCBI Taxonomy" id="2024889"/>
    <lineage>
        <taxon>Bacteria</taxon>
        <taxon>Deltaproteobacteria</taxon>
        <taxon>SAR324 cluster</taxon>
    </lineage>
</organism>
<feature type="transmembrane region" description="Helical" evidence="1">
    <location>
        <begin position="31"/>
        <end position="48"/>
    </location>
</feature>
<dbReference type="Proteomes" id="UP000524246">
    <property type="component" value="Unassembled WGS sequence"/>
</dbReference>
<keyword evidence="1" id="KW-1133">Transmembrane helix</keyword>
<name>A0A7X9FRL8_9DELT</name>
<evidence type="ECO:0000256" key="1">
    <source>
        <dbReference type="SAM" id="Phobius"/>
    </source>
</evidence>
<keyword evidence="1" id="KW-0812">Transmembrane</keyword>
<dbReference type="AlphaFoldDB" id="A0A7X9FRL8"/>
<comment type="caution">
    <text evidence="2">The sequence shown here is derived from an EMBL/GenBank/DDBJ whole genome shotgun (WGS) entry which is preliminary data.</text>
</comment>
<evidence type="ECO:0000313" key="2">
    <source>
        <dbReference type="EMBL" id="NMC63047.1"/>
    </source>
</evidence>
<reference evidence="2 3" key="1">
    <citation type="journal article" date="2020" name="Biotechnol. Biofuels">
        <title>New insights from the biogas microbiome by comprehensive genome-resolved metagenomics of nearly 1600 species originating from multiple anaerobic digesters.</title>
        <authorList>
            <person name="Campanaro S."/>
            <person name="Treu L."/>
            <person name="Rodriguez-R L.M."/>
            <person name="Kovalovszki A."/>
            <person name="Ziels R.M."/>
            <person name="Maus I."/>
            <person name="Zhu X."/>
            <person name="Kougias P.G."/>
            <person name="Basile A."/>
            <person name="Luo G."/>
            <person name="Schluter A."/>
            <person name="Konstantinidis K.T."/>
            <person name="Angelidaki I."/>
        </authorList>
    </citation>
    <scope>NUCLEOTIDE SEQUENCE [LARGE SCALE GENOMIC DNA]</scope>
    <source>
        <strain evidence="2">AS27yjCOA_65</strain>
    </source>
</reference>
<protein>
    <submittedName>
        <fullName evidence="2">Uncharacterized protein</fullName>
    </submittedName>
</protein>
<feature type="transmembrane region" description="Helical" evidence="1">
    <location>
        <begin position="72"/>
        <end position="93"/>
    </location>
</feature>